<gene>
    <name evidence="1" type="ORF">PtA15_16A107</name>
</gene>
<evidence type="ECO:0000313" key="2">
    <source>
        <dbReference type="Proteomes" id="UP001164743"/>
    </source>
</evidence>
<dbReference type="Proteomes" id="UP001164743">
    <property type="component" value="Chromosome 16A"/>
</dbReference>
<evidence type="ECO:0000313" key="1">
    <source>
        <dbReference type="EMBL" id="WAQ92201.1"/>
    </source>
</evidence>
<dbReference type="GeneID" id="77804659"/>
<proteinExistence type="predicted"/>
<reference evidence="1" key="1">
    <citation type="submission" date="2022-10" db="EMBL/GenBank/DDBJ databases">
        <title>Puccinia triticina Genome sequencing and assembly.</title>
        <authorList>
            <person name="Li C."/>
        </authorList>
    </citation>
    <scope>NUCLEOTIDE SEQUENCE</scope>
    <source>
        <strain evidence="1">Pt15</strain>
    </source>
</reference>
<dbReference type="EMBL" id="CP110436">
    <property type="protein sequence ID" value="WAQ92201.1"/>
    <property type="molecule type" value="Genomic_DNA"/>
</dbReference>
<keyword evidence="2" id="KW-1185">Reference proteome</keyword>
<protein>
    <submittedName>
        <fullName evidence="1">Uncharacterized protein</fullName>
    </submittedName>
</protein>
<accession>A0ABY7D776</accession>
<dbReference type="RefSeq" id="XP_053027756.1">
    <property type="nucleotide sequence ID" value="XM_053163764.1"/>
</dbReference>
<sequence length="160" mass="18093">MSCVTSLSLTIRSNRHKAMPINQHILQIPEPYQRRPCPAHNLLKGRALATQLYHLQSPRAYTRYRHATCFDQTRQTSHNDPGLSMATYHQPCARHQRYLSPPSNTQPPPNRAVLVKPAVRTQPALPPPSVENSTASKASPARCFHYLRLTEDQCHLSLPS</sequence>
<organism evidence="1 2">
    <name type="scientific">Puccinia triticina</name>
    <dbReference type="NCBI Taxonomy" id="208348"/>
    <lineage>
        <taxon>Eukaryota</taxon>
        <taxon>Fungi</taxon>
        <taxon>Dikarya</taxon>
        <taxon>Basidiomycota</taxon>
        <taxon>Pucciniomycotina</taxon>
        <taxon>Pucciniomycetes</taxon>
        <taxon>Pucciniales</taxon>
        <taxon>Pucciniaceae</taxon>
        <taxon>Puccinia</taxon>
    </lineage>
</organism>
<name>A0ABY7D776_9BASI</name>